<evidence type="ECO:0000256" key="1">
    <source>
        <dbReference type="ARBA" id="ARBA00022690"/>
    </source>
</evidence>
<feature type="region of interest" description="Disordered" evidence="4">
    <location>
        <begin position="55"/>
        <end position="80"/>
    </location>
</feature>
<feature type="signal peptide" evidence="5">
    <location>
        <begin position="1"/>
        <end position="20"/>
    </location>
</feature>
<evidence type="ECO:0000259" key="6">
    <source>
        <dbReference type="Pfam" id="PF01826"/>
    </source>
</evidence>
<dbReference type="Proteomes" id="UP001176961">
    <property type="component" value="Unassembled WGS sequence"/>
</dbReference>
<protein>
    <recommendedName>
        <fullName evidence="6">TIL domain-containing protein</fullName>
    </recommendedName>
</protein>
<dbReference type="Gene3D" id="2.10.25.10">
    <property type="entry name" value="Laminin"/>
    <property type="match status" value="1"/>
</dbReference>
<proteinExistence type="predicted"/>
<dbReference type="EMBL" id="CATQJL010000001">
    <property type="protein sequence ID" value="CAJ0588660.1"/>
    <property type="molecule type" value="Genomic_DNA"/>
</dbReference>
<evidence type="ECO:0000256" key="2">
    <source>
        <dbReference type="ARBA" id="ARBA00022900"/>
    </source>
</evidence>
<dbReference type="CDD" id="cd19941">
    <property type="entry name" value="TIL"/>
    <property type="match status" value="1"/>
</dbReference>
<dbReference type="InterPro" id="IPR002919">
    <property type="entry name" value="TIL_dom"/>
</dbReference>
<feature type="chain" id="PRO_5041441781" description="TIL domain-containing protein" evidence="5">
    <location>
        <begin position="21"/>
        <end position="149"/>
    </location>
</feature>
<comment type="caution">
    <text evidence="7">The sequence shown here is derived from an EMBL/GenBank/DDBJ whole genome shotgun (WGS) entry which is preliminary data.</text>
</comment>
<evidence type="ECO:0000256" key="4">
    <source>
        <dbReference type="SAM" id="MobiDB-lite"/>
    </source>
</evidence>
<evidence type="ECO:0000313" key="7">
    <source>
        <dbReference type="EMBL" id="CAJ0588660.1"/>
    </source>
</evidence>
<gene>
    <name evidence="7" type="ORF">CYNAS_LOCUS643</name>
</gene>
<evidence type="ECO:0000256" key="3">
    <source>
        <dbReference type="ARBA" id="ARBA00023157"/>
    </source>
</evidence>
<reference evidence="7" key="1">
    <citation type="submission" date="2023-07" db="EMBL/GenBank/DDBJ databases">
        <authorList>
            <consortium name="CYATHOMIX"/>
        </authorList>
    </citation>
    <scope>NUCLEOTIDE SEQUENCE</scope>
    <source>
        <strain evidence="7">N/A</strain>
    </source>
</reference>
<dbReference type="PANTHER" id="PTHR23259">
    <property type="entry name" value="RIDDLE"/>
    <property type="match status" value="1"/>
</dbReference>
<dbReference type="GO" id="GO:0004867">
    <property type="term" value="F:serine-type endopeptidase inhibitor activity"/>
    <property type="evidence" value="ECO:0007669"/>
    <property type="project" value="UniProtKB-KW"/>
</dbReference>
<keyword evidence="5" id="KW-0732">Signal</keyword>
<organism evidence="7 8">
    <name type="scientific">Cylicocyclus nassatus</name>
    <name type="common">Nematode worm</name>
    <dbReference type="NCBI Taxonomy" id="53992"/>
    <lineage>
        <taxon>Eukaryota</taxon>
        <taxon>Metazoa</taxon>
        <taxon>Ecdysozoa</taxon>
        <taxon>Nematoda</taxon>
        <taxon>Chromadorea</taxon>
        <taxon>Rhabditida</taxon>
        <taxon>Rhabditina</taxon>
        <taxon>Rhabditomorpha</taxon>
        <taxon>Strongyloidea</taxon>
        <taxon>Strongylidae</taxon>
        <taxon>Cylicocyclus</taxon>
    </lineage>
</organism>
<keyword evidence="3" id="KW-1015">Disulfide bond</keyword>
<name>A0AA36DKX4_CYLNA</name>
<accession>A0AA36DKX4</accession>
<feature type="compositionally biased region" description="Polar residues" evidence="4">
    <location>
        <begin position="55"/>
        <end position="79"/>
    </location>
</feature>
<dbReference type="Pfam" id="PF01826">
    <property type="entry name" value="TIL"/>
    <property type="match status" value="1"/>
</dbReference>
<dbReference type="InterPro" id="IPR051368">
    <property type="entry name" value="SerProtInhib-TIL_Domain"/>
</dbReference>
<evidence type="ECO:0000313" key="8">
    <source>
        <dbReference type="Proteomes" id="UP001176961"/>
    </source>
</evidence>
<feature type="domain" description="TIL" evidence="6">
    <location>
        <begin position="90"/>
        <end position="142"/>
    </location>
</feature>
<dbReference type="InterPro" id="IPR036084">
    <property type="entry name" value="Ser_inhib-like_sf"/>
</dbReference>
<evidence type="ECO:0000256" key="5">
    <source>
        <dbReference type="SAM" id="SignalP"/>
    </source>
</evidence>
<sequence>MHHLMVPSTLLLLLASYIYAQLNETETIDAENSTEIVTTAEIDTANSTEIVTTMESDAGNGTETVSTEESSQATSSNGTLKLDQIDDGKCGQHEVWKECSGCESSCEQMKVICDDSCGEPKCQCDVGYFRYAPRKCITYWECKNGVIEL</sequence>
<keyword evidence="8" id="KW-1185">Reference proteome</keyword>
<dbReference type="PANTHER" id="PTHR23259:SF82">
    <property type="entry name" value="SERINE PROTEASE INHIBITOR 1 PROTEIN"/>
    <property type="match status" value="1"/>
</dbReference>
<dbReference type="AlphaFoldDB" id="A0AA36DKX4"/>
<dbReference type="SUPFAM" id="SSF57567">
    <property type="entry name" value="Serine protease inhibitors"/>
    <property type="match status" value="1"/>
</dbReference>
<keyword evidence="1" id="KW-0646">Protease inhibitor</keyword>
<keyword evidence="2" id="KW-0722">Serine protease inhibitor</keyword>